<name>A0A7S4M6S7_9STRA</name>
<gene>
    <name evidence="1" type="ORF">OAUR00152_LOCUS1975</name>
</gene>
<dbReference type="PANTHER" id="PTHR43737">
    <property type="entry name" value="BLL7424 PROTEIN"/>
    <property type="match status" value="1"/>
</dbReference>
<dbReference type="SUPFAM" id="SSF53649">
    <property type="entry name" value="Alkaline phosphatase-like"/>
    <property type="match status" value="1"/>
</dbReference>
<reference evidence="1" key="1">
    <citation type="submission" date="2021-01" db="EMBL/GenBank/DDBJ databases">
        <authorList>
            <person name="Corre E."/>
            <person name="Pelletier E."/>
            <person name="Niang G."/>
            <person name="Scheremetjew M."/>
            <person name="Finn R."/>
            <person name="Kale V."/>
            <person name="Holt S."/>
            <person name="Cochrane G."/>
            <person name="Meng A."/>
            <person name="Brown T."/>
            <person name="Cohen L."/>
        </authorList>
    </citation>
    <scope>NUCLEOTIDE SEQUENCE</scope>
    <source>
        <strain evidence="1">Isolate 1302-5</strain>
    </source>
</reference>
<evidence type="ECO:0000313" key="1">
    <source>
        <dbReference type="EMBL" id="CAE2204193.1"/>
    </source>
</evidence>
<accession>A0A7S4M6S7</accession>
<protein>
    <recommendedName>
        <fullName evidence="2">DUF1501 domain-containing protein</fullName>
    </recommendedName>
</protein>
<dbReference type="AlphaFoldDB" id="A0A7S4M6S7"/>
<dbReference type="InterPro" id="IPR010869">
    <property type="entry name" value="DUF1501"/>
</dbReference>
<dbReference type="InterPro" id="IPR017850">
    <property type="entry name" value="Alkaline_phosphatase_core_sf"/>
</dbReference>
<dbReference type="Pfam" id="PF08811">
    <property type="entry name" value="DUF1800"/>
    <property type="match status" value="1"/>
</dbReference>
<organism evidence="1">
    <name type="scientific">Odontella aurita</name>
    <dbReference type="NCBI Taxonomy" id="265563"/>
    <lineage>
        <taxon>Eukaryota</taxon>
        <taxon>Sar</taxon>
        <taxon>Stramenopiles</taxon>
        <taxon>Ochrophyta</taxon>
        <taxon>Bacillariophyta</taxon>
        <taxon>Mediophyceae</taxon>
        <taxon>Biddulphiophycidae</taxon>
        <taxon>Eupodiscales</taxon>
        <taxon>Odontellaceae</taxon>
        <taxon>Odontella</taxon>
    </lineage>
</organism>
<dbReference type="PANTHER" id="PTHR43737:SF1">
    <property type="entry name" value="DUF1501 DOMAIN-CONTAINING PROTEIN"/>
    <property type="match status" value="1"/>
</dbReference>
<evidence type="ECO:0008006" key="2">
    <source>
        <dbReference type="Google" id="ProtNLM"/>
    </source>
</evidence>
<dbReference type="Gene3D" id="3.40.720.10">
    <property type="entry name" value="Alkaline Phosphatase, subunit A"/>
    <property type="match status" value="1"/>
</dbReference>
<dbReference type="InterPro" id="IPR014917">
    <property type="entry name" value="DUF1800"/>
</dbReference>
<dbReference type="Pfam" id="PF07394">
    <property type="entry name" value="DUF1501"/>
    <property type="match status" value="1"/>
</dbReference>
<dbReference type="EMBL" id="HBKQ01002889">
    <property type="protein sequence ID" value="CAE2204193.1"/>
    <property type="molecule type" value="Transcribed_RNA"/>
</dbReference>
<sequence length="1257" mass="139442">MGMNMGMGMDMDMGMGTGIDTSETSTMIPSRTYTNDDITSLARAWTGFVRQRNRGNVEGSGWIGNKNKIDPMMIEIESRDRHPKLGLNSRYIGEGYPECRDLPERHFLRTGAKYVLLGGKSTPQNLGDDASWEQYSDKEFKRIKLAEGGELYNELCDPDNEGKCQFKPVVELEKNLGCDPTKDGVLCDIDEPRVVRAVKGIYYEYERRPCVHRTFYPNPKTVLHRKYDDAACADPQDVAAPAACCDPTNLDARATWASTFAIERNTYDTAKKQCAKQGRVLCGDYRKNNVGNVDDYKSFPFDRLSAYHWTNLTCDIKVKIEPSGGGTVAVVHLPGSERGEAPVHLRENNPILFRAVWDDESDGAGPIPAPANKCAGMPRCEVLEDEGRCLCSAVPVESIAFSSMPETVQECLDQLRVGAPHPSSFDNGVYSKSADVSFDAHVSAYHRNGEGAFSTNAIFECFDPWDGRTHFLKNVISKVMVGAPPDWEGSKPPPVMVNPPHFISFMDMETRDAHHETDAVLDQYVYHRNTPTFLAHRLIQRFGLSNPSPRYIQSVATAFRTGTYVEFQSGIEFGKGGYGDLGATSAAIMMDPETGVEPENDPTAGSLREPVLKVVGMMRSLEFKNRDQFPFLKLYSRRLTTKIGQEPHEMGTVFSFFYPDFECPGRTTEASLSVPECGHLTGPKIIDTMNGLYSLIKYGLSECYNGFGYRRYDVRYNCRVHPGDYNAARGYLTYPNVGNPAIEGKSAIREMNTLMTAGRLSDDALSEIEKAYEAHAVNNKTQALLLAQQLIASSPEFHTSGIVQTTGERRLEVSSTAAMIQLKPYKAVVFLMFGGGMDSYNVIVPGCEGTGNARSYDEYEEIRGSIALRPDEILPIDAAHSPNANKNCSKFGLNHALPKLRDGYNAGNVSFFLDVGSLNRKVNKDNYRELTKTQLFSHDAMQKECKRADPFHRAPGTGMLGRMADACTSAGYRTGSAAISTNTAPALSATQGGSPSPLSVSSNGITPFDEKWSMDTVDILTPLRDVNKKYRPHSNMIAEKWSEALLESITSNSDLREVLSTVELSAGDKNFPNYGLADQFETAAKLIQASDRRKVDRDFLFMNWGGFDHHSQMKSRLESKLEEMDATLHAFQKEMTAQGKWDDVVVVTGSDFGRTLTPNSNEGSDHAWSGNYFLYGGDVKGRIHGEYPSMLKNFPKDKTTRSDNNLGRGRMIPQLAYDSIWNAVAGWMGVKEGDLDDVLPNRKVGGSRLFWKEEVFG</sequence>
<proteinExistence type="predicted"/>